<feature type="chain" id="PRO_5026894531" description="High-affinity zinc uptake system protein ZnuA" evidence="13">
    <location>
        <begin position="24"/>
        <end position="355"/>
    </location>
</feature>
<evidence type="ECO:0000256" key="10">
    <source>
        <dbReference type="ARBA" id="ARBA00023065"/>
    </source>
</evidence>
<keyword evidence="6 13" id="KW-0732">Signal</keyword>
<evidence type="ECO:0000256" key="3">
    <source>
        <dbReference type="ARBA" id="ARBA00015915"/>
    </source>
</evidence>
<evidence type="ECO:0000313" key="14">
    <source>
        <dbReference type="EMBL" id="QKV19320.1"/>
    </source>
</evidence>
<evidence type="ECO:0000256" key="7">
    <source>
        <dbReference type="ARBA" id="ARBA00022764"/>
    </source>
</evidence>
<proteinExistence type="inferred from homology"/>
<dbReference type="InterPro" id="IPR050492">
    <property type="entry name" value="Bact_metal-bind_prot9"/>
</dbReference>
<dbReference type="Proteomes" id="UP000509367">
    <property type="component" value="Chromosome"/>
</dbReference>
<organism evidence="14 15">
    <name type="scientific">Oricola thermophila</name>
    <dbReference type="NCBI Taxonomy" id="2742145"/>
    <lineage>
        <taxon>Bacteria</taxon>
        <taxon>Pseudomonadati</taxon>
        <taxon>Pseudomonadota</taxon>
        <taxon>Alphaproteobacteria</taxon>
        <taxon>Hyphomicrobiales</taxon>
        <taxon>Ahrensiaceae</taxon>
        <taxon>Oricola</taxon>
    </lineage>
</organism>
<dbReference type="KEGG" id="orm:HTY61_13055"/>
<protein>
    <recommendedName>
        <fullName evidence="3">High-affinity zinc uptake system protein ZnuA</fullName>
    </recommendedName>
</protein>
<keyword evidence="10" id="KW-0406">Ion transport</keyword>
<dbReference type="InterPro" id="IPR035520">
    <property type="entry name" value="ZnuA"/>
</dbReference>
<dbReference type="PANTHER" id="PTHR42953">
    <property type="entry name" value="HIGH-AFFINITY ZINC UPTAKE SYSTEM PROTEIN ZNUA-RELATED"/>
    <property type="match status" value="1"/>
</dbReference>
<comment type="similarity">
    <text evidence="2">Belongs to the bacterial solute-binding protein 9 family.</text>
</comment>
<dbReference type="AlphaFoldDB" id="A0A6N1VEF0"/>
<gene>
    <name evidence="14" type="ORF">HTY61_13055</name>
</gene>
<dbReference type="PANTHER" id="PTHR42953:SF3">
    <property type="entry name" value="HIGH-AFFINITY ZINC UPTAKE SYSTEM PROTEIN ZNUA"/>
    <property type="match status" value="1"/>
</dbReference>
<dbReference type="Gene3D" id="3.40.50.1980">
    <property type="entry name" value="Nitrogenase molybdenum iron protein domain"/>
    <property type="match status" value="3"/>
</dbReference>
<evidence type="ECO:0000256" key="1">
    <source>
        <dbReference type="ARBA" id="ARBA00004418"/>
    </source>
</evidence>
<comment type="subcellular location">
    <subcellularLocation>
        <location evidence="1">Periplasm</location>
    </subcellularLocation>
</comment>
<reference evidence="14 15" key="1">
    <citation type="submission" date="2020-06" db="EMBL/GenBank/DDBJ databases">
        <title>Oricola thermophila sp. nov. isolated from a tidal sediments.</title>
        <authorList>
            <person name="Kwon K.K."/>
            <person name="Yang S.-H."/>
            <person name="Park M.-J."/>
        </authorList>
    </citation>
    <scope>NUCLEOTIDE SEQUENCE [LARGE SCALE GENOMIC DNA]</scope>
    <source>
        <strain evidence="14 15">MEBiC13590</strain>
    </source>
</reference>
<evidence type="ECO:0000256" key="4">
    <source>
        <dbReference type="ARBA" id="ARBA00022448"/>
    </source>
</evidence>
<dbReference type="RefSeq" id="WP_175277212.1">
    <property type="nucleotide sequence ID" value="NZ_CP054836.1"/>
</dbReference>
<feature type="signal peptide" evidence="13">
    <location>
        <begin position="1"/>
        <end position="23"/>
    </location>
</feature>
<dbReference type="Pfam" id="PF01297">
    <property type="entry name" value="ZnuA"/>
    <property type="match status" value="1"/>
</dbReference>
<keyword evidence="9" id="KW-0864">Zinc transport</keyword>
<evidence type="ECO:0000256" key="5">
    <source>
        <dbReference type="ARBA" id="ARBA00022723"/>
    </source>
</evidence>
<dbReference type="GO" id="GO:0046872">
    <property type="term" value="F:metal ion binding"/>
    <property type="evidence" value="ECO:0007669"/>
    <property type="project" value="UniProtKB-KW"/>
</dbReference>
<evidence type="ECO:0000256" key="11">
    <source>
        <dbReference type="ARBA" id="ARBA00023157"/>
    </source>
</evidence>
<keyword evidence="5" id="KW-0479">Metal-binding</keyword>
<dbReference type="InterPro" id="IPR006127">
    <property type="entry name" value="ZnuA-like"/>
</dbReference>
<dbReference type="GO" id="GO:0006829">
    <property type="term" value="P:zinc ion transport"/>
    <property type="evidence" value="ECO:0007669"/>
    <property type="project" value="UniProtKB-KW"/>
</dbReference>
<evidence type="ECO:0000256" key="12">
    <source>
        <dbReference type="SAM" id="MobiDB-lite"/>
    </source>
</evidence>
<evidence type="ECO:0000256" key="13">
    <source>
        <dbReference type="SAM" id="SignalP"/>
    </source>
</evidence>
<accession>A0A6N1VEF0</accession>
<sequence length="355" mass="38778">MKFRQPLLLATVALPALTAAAQADVKVIASIKPVHSLVAAIMQGAGEPALIIEGASSPHTYSLKPSQAAALQDADIVFWIGEQMEAFLEKPINSIASETKSVALAHAHGLETLPFREGGAFEKHTHDDHDDDHDHEDEHAEADHDHAEDHDHDDGHDHGDEHEHEEDHAEDEHAHEHDHDHGEVDMHVWLDPVNAKAMAHEIAETLAEADPDNAELYEKNAAALSERVDALTTELQAELEPLHDTGYIVFHDAYQYFENRFGLKPAGSITVTPDVMPGADRLREIQGKVRELDATCVFAEPQFEPKLVSVVTEGTEARSGVLDPLGAELTPGPDLYFDVMRGMADAFTSCLSGDS</sequence>
<keyword evidence="8" id="KW-0862">Zinc</keyword>
<dbReference type="EMBL" id="CP054836">
    <property type="protein sequence ID" value="QKV19320.1"/>
    <property type="molecule type" value="Genomic_DNA"/>
</dbReference>
<keyword evidence="7" id="KW-0574">Periplasm</keyword>
<feature type="compositionally biased region" description="Basic and acidic residues" evidence="12">
    <location>
        <begin position="136"/>
        <end position="181"/>
    </location>
</feature>
<dbReference type="SUPFAM" id="SSF53807">
    <property type="entry name" value="Helical backbone' metal receptor"/>
    <property type="match status" value="1"/>
</dbReference>
<evidence type="ECO:0000256" key="2">
    <source>
        <dbReference type="ARBA" id="ARBA00011028"/>
    </source>
</evidence>
<evidence type="ECO:0000313" key="15">
    <source>
        <dbReference type="Proteomes" id="UP000509367"/>
    </source>
</evidence>
<evidence type="ECO:0000256" key="9">
    <source>
        <dbReference type="ARBA" id="ARBA00022906"/>
    </source>
</evidence>
<evidence type="ECO:0000256" key="8">
    <source>
        <dbReference type="ARBA" id="ARBA00022833"/>
    </source>
</evidence>
<feature type="region of interest" description="Disordered" evidence="12">
    <location>
        <begin position="120"/>
        <end position="181"/>
    </location>
</feature>
<keyword evidence="15" id="KW-1185">Reference proteome</keyword>
<evidence type="ECO:0000256" key="6">
    <source>
        <dbReference type="ARBA" id="ARBA00022729"/>
    </source>
</evidence>
<dbReference type="GO" id="GO:0042597">
    <property type="term" value="C:periplasmic space"/>
    <property type="evidence" value="ECO:0007669"/>
    <property type="project" value="UniProtKB-SubCell"/>
</dbReference>
<keyword evidence="11" id="KW-1015">Disulfide bond</keyword>
<keyword evidence="4" id="KW-0813">Transport</keyword>
<dbReference type="CDD" id="cd01019">
    <property type="entry name" value="ZnuA"/>
    <property type="match status" value="1"/>
</dbReference>
<name>A0A6N1VEF0_9HYPH</name>